<dbReference type="FunFam" id="3.40.390.10:FF:000043">
    <property type="entry name" value="Major allergen Asp F2"/>
    <property type="match status" value="1"/>
</dbReference>
<dbReference type="InterPro" id="IPR039124">
    <property type="entry name" value="PRA1-like"/>
</dbReference>
<feature type="compositionally biased region" description="Polar residues" evidence="4">
    <location>
        <begin position="252"/>
        <end position="280"/>
    </location>
</feature>
<gene>
    <name evidence="7" type="primary">Piso0_002885</name>
    <name evidence="7" type="ORF">GNLVRS01_PISO0G00160g</name>
    <name evidence="8" type="ORF">GNLVRS01_PISO0H00161g</name>
</gene>
<dbReference type="GO" id="GO:0008270">
    <property type="term" value="F:zinc ion binding"/>
    <property type="evidence" value="ECO:0007669"/>
    <property type="project" value="TreeGrafter"/>
</dbReference>
<proteinExistence type="inferred from homology"/>
<dbReference type="PANTHER" id="PTHR39399:SF1">
    <property type="entry name" value="PROTEIN ZPS1"/>
    <property type="match status" value="1"/>
</dbReference>
<dbReference type="CDD" id="cd11307">
    <property type="entry name" value="M35_Asp_f2_like"/>
    <property type="match status" value="1"/>
</dbReference>
<evidence type="ECO:0000256" key="2">
    <source>
        <dbReference type="ARBA" id="ARBA00023180"/>
    </source>
</evidence>
<dbReference type="EMBL" id="FO082052">
    <property type="protein sequence ID" value="CCE80559.1"/>
    <property type="molecule type" value="Genomic_DNA"/>
</dbReference>
<evidence type="ECO:0000256" key="1">
    <source>
        <dbReference type="ARBA" id="ARBA00022729"/>
    </source>
</evidence>
<dbReference type="OMA" id="LRCHTHE"/>
<organism evidence="7 9">
    <name type="scientific">Pichia sorbitophila (strain ATCC MYA-4447 / BCRC 22081 / CBS 7064 / NBRC 10061 / NRRL Y-12695)</name>
    <name type="common">Hybrid yeast</name>
    <dbReference type="NCBI Taxonomy" id="559304"/>
    <lineage>
        <taxon>Eukaryota</taxon>
        <taxon>Fungi</taxon>
        <taxon>Dikarya</taxon>
        <taxon>Ascomycota</taxon>
        <taxon>Saccharomycotina</taxon>
        <taxon>Pichiomycetes</taxon>
        <taxon>Debaryomycetaceae</taxon>
        <taxon>Millerozyma</taxon>
    </lineage>
</organism>
<dbReference type="Proteomes" id="UP000005222">
    <property type="component" value="Chromosome H"/>
</dbReference>
<dbReference type="PANTHER" id="PTHR39399">
    <property type="entry name" value="PROTEIN ZPS1"/>
    <property type="match status" value="1"/>
</dbReference>
<comment type="similarity">
    <text evidence="3">Belongs to the ZPS1 family.</text>
</comment>
<keyword evidence="2" id="KW-0325">Glycoprotein</keyword>
<dbReference type="Gene3D" id="3.40.390.10">
    <property type="entry name" value="Collagenase (Catalytic Domain)"/>
    <property type="match status" value="1"/>
</dbReference>
<dbReference type="GO" id="GO:0005178">
    <property type="term" value="F:integrin binding"/>
    <property type="evidence" value="ECO:0007669"/>
    <property type="project" value="TreeGrafter"/>
</dbReference>
<dbReference type="SUPFAM" id="SSF55486">
    <property type="entry name" value="Metalloproteases ('zincins'), catalytic domain"/>
    <property type="match status" value="1"/>
</dbReference>
<dbReference type="Pfam" id="PF13933">
    <property type="entry name" value="HRXXH"/>
    <property type="match status" value="1"/>
</dbReference>
<evidence type="ECO:0000313" key="8">
    <source>
        <dbReference type="EMBL" id="CCE80559.1"/>
    </source>
</evidence>
<dbReference type="GO" id="GO:0005576">
    <property type="term" value="C:extracellular region"/>
    <property type="evidence" value="ECO:0007669"/>
    <property type="project" value="TreeGrafter"/>
</dbReference>
<feature type="compositionally biased region" description="Basic and acidic residues" evidence="4">
    <location>
        <begin position="281"/>
        <end position="303"/>
    </location>
</feature>
<dbReference type="Proteomes" id="UP000005222">
    <property type="component" value="Chromosome G"/>
</dbReference>
<dbReference type="HOGENOM" id="CLU_048223_0_0_1"/>
<keyword evidence="1 5" id="KW-0732">Signal</keyword>
<reference evidence="7" key="1">
    <citation type="submission" date="2011-10" db="EMBL/GenBank/DDBJ databases">
        <authorList>
            <person name="Genoscope - CEA"/>
        </authorList>
    </citation>
    <scope>NUCLEOTIDE SEQUENCE</scope>
</reference>
<sequence length="303" mass="33734">MKLNILFLFFISVTTAAPASSSERDVTITKYVDSSPTSYDWTNGWVRSFPIHKSCNDTEYNQLSSAFIEVQKLAAHAKDHTLRFGNESKFYKKYFGNSPTAEVVGWYENIVSADKTNVLFRCDDPDGNCELDGWAGHWRGENGTNENVICELSFKTRRWLSQLCSQGYTVAGSKNSIFWAGDLLHRIWHTDSFGYEVVGHYADTYDECLELAKKNSTLAVRNSATLRYYALDVYAYDISIPGKGCTGDSHKASNGNEHSQLNSSTNEESRSQSTVASQSLKSEEGSKGGSECHTHASGETHCV</sequence>
<evidence type="ECO:0000259" key="6">
    <source>
        <dbReference type="Pfam" id="PF13933"/>
    </source>
</evidence>
<evidence type="ECO:0000313" key="7">
    <source>
        <dbReference type="EMBL" id="CCE79794.1"/>
    </source>
</evidence>
<dbReference type="GO" id="GO:0009986">
    <property type="term" value="C:cell surface"/>
    <property type="evidence" value="ECO:0007669"/>
    <property type="project" value="TreeGrafter"/>
</dbReference>
<dbReference type="GO" id="GO:0009277">
    <property type="term" value="C:fungal-type cell wall"/>
    <property type="evidence" value="ECO:0007669"/>
    <property type="project" value="TreeGrafter"/>
</dbReference>
<dbReference type="eggNOG" id="ENOG502RTN8">
    <property type="taxonomic scope" value="Eukaryota"/>
</dbReference>
<name>G8YJR4_PICSO</name>
<dbReference type="OrthoDB" id="4689212at2759"/>
<dbReference type="EMBL" id="FO082053">
    <property type="protein sequence ID" value="CCE79794.1"/>
    <property type="molecule type" value="Genomic_DNA"/>
</dbReference>
<dbReference type="InterPro" id="IPR024079">
    <property type="entry name" value="MetalloPept_cat_dom_sf"/>
</dbReference>
<dbReference type="STRING" id="559304.G8YJR4"/>
<evidence type="ECO:0000256" key="5">
    <source>
        <dbReference type="SAM" id="SignalP"/>
    </source>
</evidence>
<accession>G8YJR4</accession>
<evidence type="ECO:0000313" key="9">
    <source>
        <dbReference type="Proteomes" id="UP000005222"/>
    </source>
</evidence>
<feature type="domain" description="Putative peptidase" evidence="6">
    <location>
        <begin position="7"/>
        <end position="248"/>
    </location>
</feature>
<keyword evidence="9" id="KW-1185">Reference proteome</keyword>
<protein>
    <submittedName>
        <fullName evidence="7">Piso0_002885 protein</fullName>
    </submittedName>
</protein>
<dbReference type="FunCoup" id="G8YJR4">
    <property type="interactions" value="46"/>
</dbReference>
<feature type="signal peptide" evidence="5">
    <location>
        <begin position="1"/>
        <end position="16"/>
    </location>
</feature>
<reference evidence="9" key="2">
    <citation type="journal article" date="2012" name="G3 (Bethesda)">
        <title>Pichia sorbitophila, an interspecies yeast hybrid reveals early steps of genome resolution following polyploidization.</title>
        <authorList>
            <person name="Leh Louis V."/>
            <person name="Despons L."/>
            <person name="Friedrich A."/>
            <person name="Martin T."/>
            <person name="Durrens P."/>
            <person name="Casaregola S."/>
            <person name="Neuveglise C."/>
            <person name="Fairhead C."/>
            <person name="Marck C."/>
            <person name="Cruz J.A."/>
            <person name="Straub M.L."/>
            <person name="Kugler V."/>
            <person name="Sacerdot C."/>
            <person name="Uzunov Z."/>
            <person name="Thierry A."/>
            <person name="Weiss S."/>
            <person name="Bleykasten C."/>
            <person name="De Montigny J."/>
            <person name="Jacques N."/>
            <person name="Jung P."/>
            <person name="Lemaire M."/>
            <person name="Mallet S."/>
            <person name="Morel G."/>
            <person name="Richard G.F."/>
            <person name="Sarkar A."/>
            <person name="Savel G."/>
            <person name="Schacherer J."/>
            <person name="Seret M.L."/>
            <person name="Talla E."/>
            <person name="Samson G."/>
            <person name="Jubin C."/>
            <person name="Poulain J."/>
            <person name="Vacherie B."/>
            <person name="Barbe V."/>
            <person name="Pelletier E."/>
            <person name="Sherman D.J."/>
            <person name="Westhof E."/>
            <person name="Weissenbach J."/>
            <person name="Baret P.V."/>
            <person name="Wincker P."/>
            <person name="Gaillardin C."/>
            <person name="Dujon B."/>
            <person name="Souciet J.L."/>
        </authorList>
    </citation>
    <scope>NUCLEOTIDE SEQUENCE [LARGE SCALE GENOMIC DNA]</scope>
    <source>
        <strain evidence="9">ATCC MYA-4447 / BCRC 22081 / CBS 7064 / NBRC 10061 / NRRL Y-12695</strain>
    </source>
</reference>
<dbReference type="AlphaFoldDB" id="G8YJR4"/>
<evidence type="ECO:0000256" key="4">
    <source>
        <dbReference type="SAM" id="MobiDB-lite"/>
    </source>
</evidence>
<dbReference type="InterPro" id="IPR029482">
    <property type="entry name" value="HRXXH"/>
</dbReference>
<feature type="chain" id="PRO_5007664850" evidence="5">
    <location>
        <begin position="17"/>
        <end position="303"/>
    </location>
</feature>
<feature type="region of interest" description="Disordered" evidence="4">
    <location>
        <begin position="247"/>
        <end position="303"/>
    </location>
</feature>
<dbReference type="GO" id="GO:0008237">
    <property type="term" value="F:metallopeptidase activity"/>
    <property type="evidence" value="ECO:0007669"/>
    <property type="project" value="InterPro"/>
</dbReference>
<evidence type="ECO:0000256" key="3">
    <source>
        <dbReference type="ARBA" id="ARBA00060890"/>
    </source>
</evidence>
<dbReference type="InParanoid" id="G8YJR4"/>